<dbReference type="RefSeq" id="WP_010620221.1">
    <property type="nucleotide sequence ID" value="NZ_PUFO01000066.1"/>
</dbReference>
<name>A0A4V3A3Q4_9LACO</name>
<evidence type="ECO:0000313" key="3">
    <source>
        <dbReference type="Proteomes" id="UP000294854"/>
    </source>
</evidence>
<dbReference type="AlphaFoldDB" id="A0A4V3A3Q4"/>
<dbReference type="OrthoDB" id="2249726at2"/>
<dbReference type="EMBL" id="PUFO01000066">
    <property type="protein sequence ID" value="TDG75465.1"/>
    <property type="molecule type" value="Genomic_DNA"/>
</dbReference>
<accession>A0A4V3A3Q4</accession>
<feature type="region of interest" description="Disordered" evidence="1">
    <location>
        <begin position="189"/>
        <end position="209"/>
    </location>
</feature>
<reference evidence="2 3" key="1">
    <citation type="journal article" date="2019" name="Appl. Microbiol. Biotechnol.">
        <title>Uncovering carbohydrate metabolism through a genotype-phenotype association study of 56 lactic acid bacteria genomes.</title>
        <authorList>
            <person name="Buron-Moles G."/>
            <person name="Chailyan A."/>
            <person name="Dolejs I."/>
            <person name="Forster J."/>
            <person name="Miks M.H."/>
        </authorList>
    </citation>
    <scope>NUCLEOTIDE SEQUENCE [LARGE SCALE GENOMIC DNA]</scope>
    <source>
        <strain evidence="2 3">ATCC 49373</strain>
    </source>
</reference>
<evidence type="ECO:0000313" key="2">
    <source>
        <dbReference type="EMBL" id="TDG75465.1"/>
    </source>
</evidence>
<proteinExistence type="predicted"/>
<dbReference type="Proteomes" id="UP000294854">
    <property type="component" value="Unassembled WGS sequence"/>
</dbReference>
<organism evidence="2 3">
    <name type="scientific">Secundilactobacillus malefermentans</name>
    <dbReference type="NCBI Taxonomy" id="176292"/>
    <lineage>
        <taxon>Bacteria</taxon>
        <taxon>Bacillati</taxon>
        <taxon>Bacillota</taxon>
        <taxon>Bacilli</taxon>
        <taxon>Lactobacillales</taxon>
        <taxon>Lactobacillaceae</taxon>
        <taxon>Secundilactobacillus</taxon>
    </lineage>
</organism>
<dbReference type="InterPro" id="IPR011990">
    <property type="entry name" value="TPR-like_helical_dom_sf"/>
</dbReference>
<feature type="compositionally biased region" description="Low complexity" evidence="1">
    <location>
        <begin position="190"/>
        <end position="209"/>
    </location>
</feature>
<keyword evidence="3" id="KW-1185">Reference proteome</keyword>
<protein>
    <submittedName>
        <fullName evidence="2">Uncharacterized protein</fullName>
    </submittedName>
</protein>
<gene>
    <name evidence="2" type="ORF">C5L31_000339</name>
</gene>
<dbReference type="STRING" id="1122149.FD44_GL001497"/>
<comment type="caution">
    <text evidence="2">The sequence shown here is derived from an EMBL/GenBank/DDBJ whole genome shotgun (WGS) entry which is preliminary data.</text>
</comment>
<dbReference type="Gene3D" id="1.25.40.10">
    <property type="entry name" value="Tetratricopeptide repeat domain"/>
    <property type="match status" value="1"/>
</dbReference>
<evidence type="ECO:0000256" key="1">
    <source>
        <dbReference type="SAM" id="MobiDB-lite"/>
    </source>
</evidence>
<sequence length="292" mass="31689">MKRWVWAVVAVVVAVLIGGYAYSNHRITENQYNTEMSNGQAAIQAKQYTSAESHFENALKRKTNDSAAQRYLDQTQSFVSGKNAMTSRHFNAAKNYFTTVKNTKNTSGVLVTRSKSRLATLKIVIKNVKKYNKIYSEAVTQNKATEYEASNATLNQLFADSEFTKTYYKNIYTKARALQTANTKGITGEATSATTSSSSSSSSASSSSASLTSSEQSAANAYSGSNEYTVPKSQTQIDGQTITAAQINNARSTLSSIGVTPGQFSDQDIRSGLIAANKAGISFKSYAQKNYK</sequence>